<dbReference type="GO" id="GO:0003700">
    <property type="term" value="F:DNA-binding transcription factor activity"/>
    <property type="evidence" value="ECO:0007669"/>
    <property type="project" value="InterPro"/>
</dbReference>
<dbReference type="SMART" id="SM00895">
    <property type="entry name" value="FCD"/>
    <property type="match status" value="1"/>
</dbReference>
<dbReference type="InterPro" id="IPR036388">
    <property type="entry name" value="WH-like_DNA-bd_sf"/>
</dbReference>
<keyword evidence="2" id="KW-0238">DNA-binding</keyword>
<dbReference type="Gene3D" id="1.20.120.530">
    <property type="entry name" value="GntR ligand-binding domain-like"/>
    <property type="match status" value="1"/>
</dbReference>
<dbReference type="SUPFAM" id="SSF46785">
    <property type="entry name" value="Winged helix' DNA-binding domain"/>
    <property type="match status" value="1"/>
</dbReference>
<keyword evidence="3" id="KW-0804">Transcription</keyword>
<evidence type="ECO:0000256" key="1">
    <source>
        <dbReference type="ARBA" id="ARBA00023015"/>
    </source>
</evidence>
<proteinExistence type="predicted"/>
<feature type="domain" description="HTH gntR-type" evidence="4">
    <location>
        <begin position="2"/>
        <end position="68"/>
    </location>
</feature>
<dbReference type="Proteomes" id="UP000216225">
    <property type="component" value="Unassembled WGS sequence"/>
</dbReference>
<dbReference type="Pfam" id="PF07729">
    <property type="entry name" value="FCD"/>
    <property type="match status" value="1"/>
</dbReference>
<dbReference type="PROSITE" id="PS50949">
    <property type="entry name" value="HTH_GNTR"/>
    <property type="match status" value="1"/>
</dbReference>
<dbReference type="InterPro" id="IPR036390">
    <property type="entry name" value="WH_DNA-bd_sf"/>
</dbReference>
<name>A0A420KDK9_9BURK</name>
<dbReference type="PRINTS" id="PR00035">
    <property type="entry name" value="HTHGNTR"/>
</dbReference>
<dbReference type="AlphaFoldDB" id="A0A420KDK9"/>
<accession>A0A420KDK9</accession>
<keyword evidence="1" id="KW-0805">Transcription regulation</keyword>
<dbReference type="InterPro" id="IPR000524">
    <property type="entry name" value="Tscrpt_reg_HTH_GntR"/>
</dbReference>
<dbReference type="GO" id="GO:0003677">
    <property type="term" value="F:DNA binding"/>
    <property type="evidence" value="ECO:0007669"/>
    <property type="project" value="UniProtKB-KW"/>
</dbReference>
<dbReference type="EMBL" id="NKDB02000002">
    <property type="protein sequence ID" value="RKJ97292.1"/>
    <property type="molecule type" value="Genomic_DNA"/>
</dbReference>
<reference evidence="5 6" key="1">
    <citation type="submission" date="2018-09" db="EMBL/GenBank/DDBJ databases">
        <title>Genome comparison of Alicycliphilus sp. BQ1, a polyurethanolytic bacterium, with its closest phylogenetic relatives Alicycliphilus denitrificans BC and K601, unable to attack polyurethane.</title>
        <authorList>
            <person name="Loza-Tavera H."/>
            <person name="Lozano L."/>
            <person name="Cevallos M."/>
            <person name="Maya-Lucas O."/>
            <person name="Garcia-Mena J."/>
            <person name="Hernandez J."/>
        </authorList>
    </citation>
    <scope>NUCLEOTIDE SEQUENCE [LARGE SCALE GENOMIC DNA]</scope>
    <source>
        <strain evidence="5 6">BQ1</strain>
    </source>
</reference>
<evidence type="ECO:0000313" key="5">
    <source>
        <dbReference type="EMBL" id="RKJ97292.1"/>
    </source>
</evidence>
<evidence type="ECO:0000313" key="6">
    <source>
        <dbReference type="Proteomes" id="UP000216225"/>
    </source>
</evidence>
<dbReference type="SMART" id="SM00345">
    <property type="entry name" value="HTH_GNTR"/>
    <property type="match status" value="1"/>
</dbReference>
<dbReference type="InterPro" id="IPR008920">
    <property type="entry name" value="TF_FadR/GntR_C"/>
</dbReference>
<dbReference type="SUPFAM" id="SSF48008">
    <property type="entry name" value="GntR ligand-binding domain-like"/>
    <property type="match status" value="1"/>
</dbReference>
<dbReference type="PANTHER" id="PTHR43537">
    <property type="entry name" value="TRANSCRIPTIONAL REGULATOR, GNTR FAMILY"/>
    <property type="match status" value="1"/>
</dbReference>
<evidence type="ECO:0000259" key="4">
    <source>
        <dbReference type="PROSITE" id="PS50949"/>
    </source>
</evidence>
<dbReference type="InterPro" id="IPR011711">
    <property type="entry name" value="GntR_C"/>
</dbReference>
<gene>
    <name evidence="5" type="ORF">CE154_015060</name>
</gene>
<sequence length="232" mass="25848">MAKLSDTLYAELRRRIMSGHYAPGERLREESLAQEMQVSRTPVRAALQRLVEDGLLVAASRGATVAGWTQWDIAEAFELRILLEPHAAGLAAERATPQQIDEMDALNDEMHACALAETDDRAARVQAVNNRFHHLLVEAAHSGRLSGMLQNFLDMPIMIGSFYFYSQQDMLDSVSQHRQVAAAIRRRDRRFAEQAMAFHLRASFLRFEMQRVRPAPQGEDAAVTAASGSSGA</sequence>
<dbReference type="Pfam" id="PF00392">
    <property type="entry name" value="GntR"/>
    <property type="match status" value="1"/>
</dbReference>
<evidence type="ECO:0000256" key="2">
    <source>
        <dbReference type="ARBA" id="ARBA00023125"/>
    </source>
</evidence>
<dbReference type="Gene3D" id="1.10.10.10">
    <property type="entry name" value="Winged helix-like DNA-binding domain superfamily/Winged helix DNA-binding domain"/>
    <property type="match status" value="1"/>
</dbReference>
<dbReference type="CDD" id="cd07377">
    <property type="entry name" value="WHTH_GntR"/>
    <property type="match status" value="1"/>
</dbReference>
<dbReference type="PANTHER" id="PTHR43537:SF24">
    <property type="entry name" value="GLUCONATE OPERON TRANSCRIPTIONAL REPRESSOR"/>
    <property type="match status" value="1"/>
</dbReference>
<protein>
    <submittedName>
        <fullName evidence="5">GntR family transcriptional regulator</fullName>
    </submittedName>
</protein>
<comment type="caution">
    <text evidence="5">The sequence shown here is derived from an EMBL/GenBank/DDBJ whole genome shotgun (WGS) entry which is preliminary data.</text>
</comment>
<evidence type="ECO:0000256" key="3">
    <source>
        <dbReference type="ARBA" id="ARBA00023163"/>
    </source>
</evidence>
<dbReference type="RefSeq" id="WP_094438786.1">
    <property type="nucleotide sequence ID" value="NZ_CP181370.1"/>
</dbReference>
<organism evidence="5 6">
    <name type="scientific">Alicycliphilus denitrificans</name>
    <dbReference type="NCBI Taxonomy" id="179636"/>
    <lineage>
        <taxon>Bacteria</taxon>
        <taxon>Pseudomonadati</taxon>
        <taxon>Pseudomonadota</taxon>
        <taxon>Betaproteobacteria</taxon>
        <taxon>Burkholderiales</taxon>
        <taxon>Comamonadaceae</taxon>
        <taxon>Alicycliphilus</taxon>
    </lineage>
</organism>